<sequence>MGFSPDDDNTAVAEHQNCETEPQCRPGSSSAHWRDFGISDGRAKDSPTGERQKAQRVGGRYDMTSKGTIEKDQKLKELQEKCDMTSEDVMKKDQDAVKFRKLWKKAATEHDKFRASGQGFYQVTDEYLVELINHLRLAIRDFSIQYFDGQSLKRSKFSGYMKYLRSPTKSPEVIQAFLWRVVVDEVFQKFEWLGTETSRYFLRLRDLLEYPLYANTQGGPSLPNHEAERKFHCWNSNTISLLLASVDLGKAENDLKCRTHSHVTRITNTVDELLHKDSKRSFRDQLSGIITQAFALDKEISRQVARVIWRFNTQQEEKGRDTHDPSKAGLVISPAVFKRESSNK</sequence>
<reference evidence="2" key="2">
    <citation type="submission" date="2020-02" db="EMBL/GenBank/DDBJ databases">
        <title>Identification and distribution of gene clusters putatively required for synthesis of sphingolipid metabolism inhibitors in phylogenetically diverse species of the filamentous fungus Fusarium.</title>
        <authorList>
            <person name="Kim H.-S."/>
            <person name="Busman M."/>
            <person name="Brown D.W."/>
            <person name="Divon H."/>
            <person name="Uhlig S."/>
            <person name="Proctor R.H."/>
        </authorList>
    </citation>
    <scope>NUCLEOTIDE SEQUENCE</scope>
    <source>
        <strain evidence="2">NRRL 25174</strain>
    </source>
</reference>
<feature type="compositionally biased region" description="Basic and acidic residues" evidence="1">
    <location>
        <begin position="32"/>
        <end position="53"/>
    </location>
</feature>
<dbReference type="OrthoDB" id="5213630at2759"/>
<name>A0A9P5DXE9_9HYPO</name>
<protein>
    <submittedName>
        <fullName evidence="2">Uncharacterized protein</fullName>
    </submittedName>
</protein>
<dbReference type="AlphaFoldDB" id="A0A9P5DXE9"/>
<gene>
    <name evidence="2" type="ORF">FBEOM_7082</name>
</gene>
<dbReference type="EMBL" id="PVQB02000311">
    <property type="protein sequence ID" value="KAF4338995.1"/>
    <property type="molecule type" value="Genomic_DNA"/>
</dbReference>
<comment type="caution">
    <text evidence="2">The sequence shown here is derived from an EMBL/GenBank/DDBJ whole genome shotgun (WGS) entry which is preliminary data.</text>
</comment>
<evidence type="ECO:0000313" key="2">
    <source>
        <dbReference type="EMBL" id="KAF4338995.1"/>
    </source>
</evidence>
<organism evidence="2 3">
    <name type="scientific">Fusarium beomiforme</name>
    <dbReference type="NCBI Taxonomy" id="44412"/>
    <lineage>
        <taxon>Eukaryota</taxon>
        <taxon>Fungi</taxon>
        <taxon>Dikarya</taxon>
        <taxon>Ascomycota</taxon>
        <taxon>Pezizomycotina</taxon>
        <taxon>Sordariomycetes</taxon>
        <taxon>Hypocreomycetidae</taxon>
        <taxon>Hypocreales</taxon>
        <taxon>Nectriaceae</taxon>
        <taxon>Fusarium</taxon>
        <taxon>Fusarium burgessii species complex</taxon>
    </lineage>
</organism>
<dbReference type="Proteomes" id="UP000730481">
    <property type="component" value="Unassembled WGS sequence"/>
</dbReference>
<evidence type="ECO:0000313" key="3">
    <source>
        <dbReference type="Proteomes" id="UP000730481"/>
    </source>
</evidence>
<keyword evidence="3" id="KW-1185">Reference proteome</keyword>
<proteinExistence type="predicted"/>
<evidence type="ECO:0000256" key="1">
    <source>
        <dbReference type="SAM" id="MobiDB-lite"/>
    </source>
</evidence>
<accession>A0A9P5DXE9</accession>
<feature type="region of interest" description="Disordered" evidence="1">
    <location>
        <begin position="1"/>
        <end position="66"/>
    </location>
</feature>
<reference evidence="2" key="1">
    <citation type="journal article" date="2017" name="Mycologia">
        <title>Fusarium algeriense, sp. nov., a novel toxigenic crown rot pathogen of durum wheat from Algeria is nested in the Fusarium burgessii species complex.</title>
        <authorList>
            <person name="Laraba I."/>
            <person name="Keddad A."/>
            <person name="Boureghda H."/>
            <person name="Abdallah N."/>
            <person name="Vaughan M.M."/>
            <person name="Proctor R.H."/>
            <person name="Busman M."/>
            <person name="O'Donnell K."/>
        </authorList>
    </citation>
    <scope>NUCLEOTIDE SEQUENCE</scope>
    <source>
        <strain evidence="2">NRRL 25174</strain>
    </source>
</reference>